<dbReference type="AlphaFoldDB" id="A0A4Q0SWJ2"/>
<proteinExistence type="predicted"/>
<protein>
    <submittedName>
        <fullName evidence="1">Uncharacterized protein</fullName>
    </submittedName>
</protein>
<reference evidence="2" key="2">
    <citation type="submission" date="2019-02" db="EMBL/GenBank/DDBJ databases">
        <title>Granulicella sibirica sp. nov., a psychrotolerant acidobacterium isolated from an organic soil layer in forested tundra, West Siberia.</title>
        <authorList>
            <person name="Oshkin I.Y."/>
            <person name="Kulichevskaya I.S."/>
            <person name="Rijpstra W.I.C."/>
            <person name="Sinninghe Damste J.S."/>
            <person name="Rakitin A.L."/>
            <person name="Ravin N.V."/>
            <person name="Dedysh S.N."/>
        </authorList>
    </citation>
    <scope>NUCLEOTIDE SEQUENCE [LARGE SCALE GENOMIC DNA]</scope>
    <source>
        <strain evidence="2">AF10</strain>
    </source>
</reference>
<name>A0A4Q0SWJ2_9BACT</name>
<dbReference type="Proteomes" id="UP000289437">
    <property type="component" value="Unassembled WGS sequence"/>
</dbReference>
<evidence type="ECO:0000313" key="2">
    <source>
        <dbReference type="Proteomes" id="UP000289437"/>
    </source>
</evidence>
<accession>A0A4Q0SWJ2</accession>
<gene>
    <name evidence="1" type="ORF">GRAN_5127</name>
</gene>
<dbReference type="EMBL" id="RDSM01000007">
    <property type="protein sequence ID" value="RXH53789.1"/>
    <property type="molecule type" value="Genomic_DNA"/>
</dbReference>
<sequence>MIAQGFCEFVFWAHSPALPQIVASFESIRTIVQALGLALGMYMIGGRPRQRNLWRWLFDEPTSSSEIAT</sequence>
<reference evidence="1 2" key="1">
    <citation type="submission" date="2018-11" db="EMBL/GenBank/DDBJ databases">
        <authorList>
            <person name="Mardanov A.V."/>
            <person name="Ravin N.V."/>
            <person name="Dedysh S.N."/>
        </authorList>
    </citation>
    <scope>NUCLEOTIDE SEQUENCE [LARGE SCALE GENOMIC DNA]</scope>
    <source>
        <strain evidence="1 2">AF10</strain>
    </source>
</reference>
<evidence type="ECO:0000313" key="1">
    <source>
        <dbReference type="EMBL" id="RXH53789.1"/>
    </source>
</evidence>
<organism evidence="1 2">
    <name type="scientific">Granulicella sibirica</name>
    <dbReference type="NCBI Taxonomy" id="2479048"/>
    <lineage>
        <taxon>Bacteria</taxon>
        <taxon>Pseudomonadati</taxon>
        <taxon>Acidobacteriota</taxon>
        <taxon>Terriglobia</taxon>
        <taxon>Terriglobales</taxon>
        <taxon>Acidobacteriaceae</taxon>
        <taxon>Granulicella</taxon>
    </lineage>
</organism>
<comment type="caution">
    <text evidence="1">The sequence shown here is derived from an EMBL/GenBank/DDBJ whole genome shotgun (WGS) entry which is preliminary data.</text>
</comment>
<keyword evidence="2" id="KW-1185">Reference proteome</keyword>